<dbReference type="EMBL" id="CAXIEN010000298">
    <property type="protein sequence ID" value="CAL1292045.1"/>
    <property type="molecule type" value="Genomic_DNA"/>
</dbReference>
<gene>
    <name evidence="2" type="ORF">LARSCL_LOCUS17431</name>
</gene>
<protein>
    <recommendedName>
        <fullName evidence="4">Transmembrane protein</fullName>
    </recommendedName>
</protein>
<reference evidence="2 3" key="1">
    <citation type="submission" date="2024-04" db="EMBL/GenBank/DDBJ databases">
        <authorList>
            <person name="Rising A."/>
            <person name="Reimegard J."/>
            <person name="Sonavane S."/>
            <person name="Akerstrom W."/>
            <person name="Nylinder S."/>
            <person name="Hedman E."/>
            <person name="Kallberg Y."/>
        </authorList>
    </citation>
    <scope>NUCLEOTIDE SEQUENCE [LARGE SCALE GENOMIC DNA]</scope>
</reference>
<feature type="transmembrane region" description="Helical" evidence="1">
    <location>
        <begin position="87"/>
        <end position="111"/>
    </location>
</feature>
<accession>A0AAV2B718</accession>
<sequence length="223" mass="25283">MAGVNFLLRGISESVDSIFGSPEQNLPPTNEDDRYYADIELSSDDEESNLIHCSGSLRDIEEGHLSTGGRRGKRTTKLKLGPKSHAFYFMTTTCGFIGSVFSFNVGITFISQCPGNWILPCLLILMGATGAIVQLFIISKLLRKNFDGFKGYEDAALNISFVFLTFQWFIEMFILYIMDIRNDSSKRYCKTEFYRYTAIANLITILAFVVHYILKCSHQIKKE</sequence>
<keyword evidence="1" id="KW-0812">Transmembrane</keyword>
<feature type="transmembrane region" description="Helical" evidence="1">
    <location>
        <begin position="117"/>
        <end position="138"/>
    </location>
</feature>
<keyword evidence="1" id="KW-1133">Transmembrane helix</keyword>
<comment type="caution">
    <text evidence="2">The sequence shown here is derived from an EMBL/GenBank/DDBJ whole genome shotgun (WGS) entry which is preliminary data.</text>
</comment>
<feature type="transmembrane region" description="Helical" evidence="1">
    <location>
        <begin position="159"/>
        <end position="178"/>
    </location>
</feature>
<keyword evidence="1" id="KW-0472">Membrane</keyword>
<dbReference type="AlphaFoldDB" id="A0AAV2B718"/>
<keyword evidence="3" id="KW-1185">Reference proteome</keyword>
<organism evidence="2 3">
    <name type="scientific">Larinioides sclopetarius</name>
    <dbReference type="NCBI Taxonomy" id="280406"/>
    <lineage>
        <taxon>Eukaryota</taxon>
        <taxon>Metazoa</taxon>
        <taxon>Ecdysozoa</taxon>
        <taxon>Arthropoda</taxon>
        <taxon>Chelicerata</taxon>
        <taxon>Arachnida</taxon>
        <taxon>Araneae</taxon>
        <taxon>Araneomorphae</taxon>
        <taxon>Entelegynae</taxon>
        <taxon>Araneoidea</taxon>
        <taxon>Araneidae</taxon>
        <taxon>Larinioides</taxon>
    </lineage>
</organism>
<evidence type="ECO:0000313" key="3">
    <source>
        <dbReference type="Proteomes" id="UP001497382"/>
    </source>
</evidence>
<dbReference type="Proteomes" id="UP001497382">
    <property type="component" value="Unassembled WGS sequence"/>
</dbReference>
<name>A0AAV2B718_9ARAC</name>
<feature type="transmembrane region" description="Helical" evidence="1">
    <location>
        <begin position="193"/>
        <end position="214"/>
    </location>
</feature>
<evidence type="ECO:0000256" key="1">
    <source>
        <dbReference type="SAM" id="Phobius"/>
    </source>
</evidence>
<evidence type="ECO:0008006" key="4">
    <source>
        <dbReference type="Google" id="ProtNLM"/>
    </source>
</evidence>
<proteinExistence type="predicted"/>
<evidence type="ECO:0000313" key="2">
    <source>
        <dbReference type="EMBL" id="CAL1292045.1"/>
    </source>
</evidence>